<organism evidence="11 12">
    <name type="scientific">Allacma fusca</name>
    <dbReference type="NCBI Taxonomy" id="39272"/>
    <lineage>
        <taxon>Eukaryota</taxon>
        <taxon>Metazoa</taxon>
        <taxon>Ecdysozoa</taxon>
        <taxon>Arthropoda</taxon>
        <taxon>Hexapoda</taxon>
        <taxon>Collembola</taxon>
        <taxon>Symphypleona</taxon>
        <taxon>Sminthuridae</taxon>
        <taxon>Allacma</taxon>
    </lineage>
</organism>
<feature type="region of interest" description="N-terminal hotdog fold" evidence="9">
    <location>
        <begin position="1"/>
        <end position="117"/>
    </location>
</feature>
<evidence type="ECO:0000256" key="6">
    <source>
        <dbReference type="ARBA" id="ARBA00023098"/>
    </source>
</evidence>
<dbReference type="PANTHER" id="PTHR43775">
    <property type="entry name" value="FATTY ACID SYNTHASE"/>
    <property type="match status" value="1"/>
</dbReference>
<sequence length="632" mass="71859">MDAVFLQERSVNQGLKFVINLSTDDFLTGHEIDKKIVFPATGYIYLVWKAFAKLHYNQYEETPVILENINFKRMTILPPYQDIEFIISVITDSGFFEIFENSEIVCTGIIHMANKEDQEMISNTPDEINVENVLDHEDFYKLLVLKGYDYQGMFRGVRNIETDGMWARLDWNDNWISFLDTMLQTYILREKLRLNNLVVPIRLDSATIFPGIFKKSLTNDSAIITRSENGFLIITTNNDIPNYLSLIAMRRTENGNVCLIKRKPSPDLKTVFVSLDMQDFGWVDILEKQCVCAKRENRIHMISRSSSSGIIGFTNCLMKELEWSHIRCVYIIDEANVYTEVEMEEHILKTDLVYNVYVNGSWGTYASIRVHKLENARNTEYAQVEIKNVGDLTSIGCVESPLKLKQRSDYEIHFSSLNFRDIMFATGKIPKNAFAYGHEECIGFEFSGTCRNKRVFGVADGNCLATALGFKPHMVWDVPDYWSLAEAVTVPAVYATVLYPFFMRAKLTKGESVLVHSGSGGVGIAAITIALDLECTVYTTVGSNNKREFLKTIFPTLLDEQIFDSNYGKTFKKEILKQTKGKGVDVILNSLAQDKLKASVECLGKRGRFLEIGKLSSINNTSKCRSSRNTLG</sequence>
<dbReference type="Pfam" id="PF21089">
    <property type="entry name" value="PKS_DH_N"/>
    <property type="match status" value="1"/>
</dbReference>
<protein>
    <recommendedName>
        <fullName evidence="10">PKS/mFAS DH domain-containing protein</fullName>
    </recommendedName>
</protein>
<evidence type="ECO:0000256" key="8">
    <source>
        <dbReference type="ARBA" id="ARBA00023268"/>
    </source>
</evidence>
<evidence type="ECO:0000256" key="7">
    <source>
        <dbReference type="ARBA" id="ARBA00023160"/>
    </source>
</evidence>
<keyword evidence="1" id="KW-0596">Phosphopantetheine</keyword>
<dbReference type="GO" id="GO:0016491">
    <property type="term" value="F:oxidoreductase activity"/>
    <property type="evidence" value="ECO:0007669"/>
    <property type="project" value="UniProtKB-KW"/>
</dbReference>
<evidence type="ECO:0000256" key="4">
    <source>
        <dbReference type="ARBA" id="ARBA00022857"/>
    </source>
</evidence>
<dbReference type="SMART" id="SM00829">
    <property type="entry name" value="PKS_ER"/>
    <property type="match status" value="1"/>
</dbReference>
<feature type="active site" description="Proton acceptor; for dehydratase activity" evidence="9">
    <location>
        <position position="30"/>
    </location>
</feature>
<evidence type="ECO:0000313" key="11">
    <source>
        <dbReference type="EMBL" id="CAG7726084.1"/>
    </source>
</evidence>
<dbReference type="GO" id="GO:0004312">
    <property type="term" value="F:fatty acid synthase activity"/>
    <property type="evidence" value="ECO:0007669"/>
    <property type="project" value="TreeGrafter"/>
</dbReference>
<dbReference type="AlphaFoldDB" id="A0A8J2JXT0"/>
<dbReference type="GO" id="GO:0006633">
    <property type="term" value="P:fatty acid biosynthetic process"/>
    <property type="evidence" value="ECO:0007669"/>
    <property type="project" value="UniProtKB-KW"/>
</dbReference>
<dbReference type="InterPro" id="IPR049552">
    <property type="entry name" value="PKS_DH_N"/>
</dbReference>
<comment type="caution">
    <text evidence="11">The sequence shown here is derived from an EMBL/GenBank/DDBJ whole genome shotgun (WGS) entry which is preliminary data.</text>
</comment>
<keyword evidence="3" id="KW-0276">Fatty acid metabolism</keyword>
<accession>A0A8J2JXT0</accession>
<evidence type="ECO:0000256" key="1">
    <source>
        <dbReference type="ARBA" id="ARBA00022450"/>
    </source>
</evidence>
<dbReference type="EMBL" id="CAJVCH010130465">
    <property type="protein sequence ID" value="CAG7726084.1"/>
    <property type="molecule type" value="Genomic_DNA"/>
</dbReference>
<evidence type="ECO:0000256" key="2">
    <source>
        <dbReference type="ARBA" id="ARBA00022516"/>
    </source>
</evidence>
<keyword evidence="5" id="KW-0560">Oxidoreductase</keyword>
<dbReference type="InterPro" id="IPR013149">
    <property type="entry name" value="ADH-like_C"/>
</dbReference>
<reference evidence="11" key="1">
    <citation type="submission" date="2021-06" db="EMBL/GenBank/DDBJ databases">
        <authorList>
            <person name="Hodson N. C."/>
            <person name="Mongue J. A."/>
            <person name="Jaron S. K."/>
        </authorList>
    </citation>
    <scope>NUCLEOTIDE SEQUENCE</scope>
</reference>
<dbReference type="Pfam" id="PF00107">
    <property type="entry name" value="ADH_zinc_N"/>
    <property type="match status" value="1"/>
</dbReference>
<keyword evidence="8" id="KW-0511">Multifunctional enzyme</keyword>
<evidence type="ECO:0000256" key="5">
    <source>
        <dbReference type="ARBA" id="ARBA00023002"/>
    </source>
</evidence>
<dbReference type="InterPro" id="IPR049391">
    <property type="entry name" value="FAS_pseudo-KR"/>
</dbReference>
<keyword evidence="2" id="KW-0444">Lipid biosynthesis</keyword>
<feature type="region of interest" description="C-terminal hotdog fold" evidence="9">
    <location>
        <begin position="129"/>
        <end position="277"/>
    </location>
</feature>
<dbReference type="InterPro" id="IPR049900">
    <property type="entry name" value="PKS_mFAS_DH"/>
</dbReference>
<keyword evidence="12" id="KW-1185">Reference proteome</keyword>
<evidence type="ECO:0000259" key="10">
    <source>
        <dbReference type="PROSITE" id="PS52019"/>
    </source>
</evidence>
<dbReference type="InterPro" id="IPR050091">
    <property type="entry name" value="PKS_NRPS_Biosynth_Enz"/>
</dbReference>
<keyword evidence="4" id="KW-0521">NADP</keyword>
<feature type="active site" description="Proton donor; for dehydratase activity" evidence="9">
    <location>
        <position position="180"/>
    </location>
</feature>
<dbReference type="OrthoDB" id="329835at2759"/>
<dbReference type="Pfam" id="PF21149">
    <property type="entry name" value="FAS_pseudo-KR"/>
    <property type="match status" value="1"/>
</dbReference>
<dbReference type="Proteomes" id="UP000708208">
    <property type="component" value="Unassembled WGS sequence"/>
</dbReference>
<proteinExistence type="predicted"/>
<evidence type="ECO:0000256" key="3">
    <source>
        <dbReference type="ARBA" id="ARBA00022832"/>
    </source>
</evidence>
<dbReference type="InterPro" id="IPR020843">
    <property type="entry name" value="ER"/>
</dbReference>
<keyword evidence="7" id="KW-0275">Fatty acid biosynthesis</keyword>
<feature type="domain" description="PKS/mFAS DH" evidence="10">
    <location>
        <begin position="1"/>
        <end position="277"/>
    </location>
</feature>
<evidence type="ECO:0000256" key="9">
    <source>
        <dbReference type="PROSITE-ProRule" id="PRU01363"/>
    </source>
</evidence>
<dbReference type="PROSITE" id="PS52019">
    <property type="entry name" value="PKS_MFAS_DH"/>
    <property type="match status" value="1"/>
</dbReference>
<keyword evidence="6" id="KW-0443">Lipid metabolism</keyword>
<gene>
    <name evidence="11" type="ORF">AFUS01_LOCUS15014</name>
</gene>
<name>A0A8J2JXT0_9HEXA</name>
<dbReference type="CDD" id="cd05195">
    <property type="entry name" value="enoyl_red"/>
    <property type="match status" value="1"/>
</dbReference>
<dbReference type="PANTHER" id="PTHR43775:SF7">
    <property type="entry name" value="FATTY ACID SYNTHASE"/>
    <property type="match status" value="1"/>
</dbReference>
<evidence type="ECO:0000313" key="12">
    <source>
        <dbReference type="Proteomes" id="UP000708208"/>
    </source>
</evidence>